<reference evidence="1" key="1">
    <citation type="submission" date="2019-10" db="EMBL/GenBank/DDBJ databases">
        <title>Bird 10,000 Genomes (B10K) Project - Family phase.</title>
        <authorList>
            <person name="Zhang G."/>
        </authorList>
    </citation>
    <scope>NUCLEOTIDE SEQUENCE</scope>
    <source>
        <strain evidence="1">B10K-DU-002-49</strain>
        <tissue evidence="1">Muscle</tissue>
    </source>
</reference>
<feature type="non-terminal residue" evidence="1">
    <location>
        <position position="630"/>
    </location>
</feature>
<evidence type="ECO:0000313" key="2">
    <source>
        <dbReference type="Proteomes" id="UP000619137"/>
    </source>
</evidence>
<dbReference type="Proteomes" id="UP000619137">
    <property type="component" value="Unassembled WGS sequence"/>
</dbReference>
<sequence length="630" mass="71508">MEGTHTILQLHQPIMELCYVSFYLPEGKVRGFTYKGCVTLDRTSKRFCSCYQVRERLDMELREQPYENFGDIIFMQTTTKDILIELYKLTAEKEKLLSGLLRSHHVLGLNTGHQEGKRQDVSAVPKLKGDDYSNFTHQQKFFLDSTKRDNLNHKKIRKYRRKESFEEFRHRKGGKKTYAQHLSLLSAQDMQLENKKMLPTRFPTRTFPSSFSASSRLTVKGEDDLPVDNSIRPERWIEEGYFLESNKAVKLDAELPSFSSKDNDMVAVELVDNAECIPEVTKVQEGITLVKSSQDSLSNKLETFSRSAAAKSLKSSKYTEPVCREKPGIRVVAEVQDSETCTKKVAKPPAESLPDFHRDKETISSVLTTVHNEFMSRTDAYSVDEAAGNSKNIVLQEKERDGSSLQYKAERVHITDESCNLVGAVNKALLKVIRSDSLDEAAEWKRLQQITRADRNLPGSIYEKRSTVSRGSSKHLFLNLPVNESPDISQTSNNLKLEEKRLHSPSLVAVSNVFSNSYPLSNTHKQMSPIPSPLSSRLPSPQLHHRILPLPTQNTEDESMFSDYGSGRHGAINLSFSDLEPQFYLKFSEPGDLGFVTRQPGLRQNATAGHFEKRAVQEKITTQTQQNFCP</sequence>
<name>A0A851AQA4_SULDA</name>
<comment type="caution">
    <text evidence="1">The sequence shown here is derived from an EMBL/GenBank/DDBJ whole genome shotgun (WGS) entry which is preliminary data.</text>
</comment>
<dbReference type="EMBL" id="WEKW01030156">
    <property type="protein sequence ID" value="NWI33684.1"/>
    <property type="molecule type" value="Genomic_DNA"/>
</dbReference>
<keyword evidence="2" id="KW-1185">Reference proteome</keyword>
<feature type="non-terminal residue" evidence="1">
    <location>
        <position position="1"/>
    </location>
</feature>
<accession>A0A851AQA4</accession>
<organism evidence="1 2">
    <name type="scientific">Sula dactylatra</name>
    <name type="common">Masked booby</name>
    <dbReference type="NCBI Taxonomy" id="56068"/>
    <lineage>
        <taxon>Eukaryota</taxon>
        <taxon>Metazoa</taxon>
        <taxon>Chordata</taxon>
        <taxon>Craniata</taxon>
        <taxon>Vertebrata</taxon>
        <taxon>Euteleostomi</taxon>
        <taxon>Archelosauria</taxon>
        <taxon>Archosauria</taxon>
        <taxon>Dinosauria</taxon>
        <taxon>Saurischia</taxon>
        <taxon>Theropoda</taxon>
        <taxon>Coelurosauria</taxon>
        <taxon>Aves</taxon>
        <taxon>Neognathae</taxon>
        <taxon>Neoaves</taxon>
        <taxon>Aequornithes</taxon>
        <taxon>Suliformes</taxon>
        <taxon>Sulidae</taxon>
        <taxon>Sula</taxon>
    </lineage>
</organism>
<dbReference type="AlphaFoldDB" id="A0A851AQA4"/>
<protein>
    <submittedName>
        <fullName evidence="1">FMN1 protein</fullName>
    </submittedName>
</protein>
<evidence type="ECO:0000313" key="1">
    <source>
        <dbReference type="EMBL" id="NWI33684.1"/>
    </source>
</evidence>
<proteinExistence type="predicted"/>
<gene>
    <name evidence="1" type="primary">Fmn1</name>
    <name evidence="1" type="ORF">SULDAC_R14021</name>
</gene>